<dbReference type="InterPro" id="IPR015421">
    <property type="entry name" value="PyrdxlP-dep_Trfase_major"/>
</dbReference>
<feature type="domain" description="Aminotransferase class I/classII large" evidence="7">
    <location>
        <begin position="29"/>
        <end position="390"/>
    </location>
</feature>
<comment type="subunit">
    <text evidence="3">Homodimer.</text>
</comment>
<gene>
    <name evidence="8" type="ORF">PRIO_5170</name>
</gene>
<dbReference type="PANTHER" id="PTHR42790">
    <property type="entry name" value="AMINOTRANSFERASE"/>
    <property type="match status" value="1"/>
</dbReference>
<dbReference type="STRING" id="483937.AMQ84_17110"/>
<dbReference type="SUPFAM" id="SSF53383">
    <property type="entry name" value="PLP-dependent transferases"/>
    <property type="match status" value="1"/>
</dbReference>
<keyword evidence="4 8" id="KW-0032">Aminotransferase</keyword>
<evidence type="ECO:0000313" key="9">
    <source>
        <dbReference type="Proteomes" id="UP000033163"/>
    </source>
</evidence>
<evidence type="ECO:0000256" key="5">
    <source>
        <dbReference type="ARBA" id="ARBA00022679"/>
    </source>
</evidence>
<dbReference type="CDD" id="cd00609">
    <property type="entry name" value="AAT_like"/>
    <property type="match status" value="1"/>
</dbReference>
<evidence type="ECO:0000313" key="8">
    <source>
        <dbReference type="EMBL" id="CQR57569.1"/>
    </source>
</evidence>
<keyword evidence="6" id="KW-0663">Pyridoxal phosphate</keyword>
<comment type="cofactor">
    <cofactor evidence="1">
        <name>pyridoxal 5'-phosphate</name>
        <dbReference type="ChEBI" id="CHEBI:597326"/>
    </cofactor>
</comment>
<dbReference type="InterPro" id="IPR050859">
    <property type="entry name" value="Class-I_PLP-dep_aminotransf"/>
</dbReference>
<evidence type="ECO:0000256" key="4">
    <source>
        <dbReference type="ARBA" id="ARBA00022576"/>
    </source>
</evidence>
<proteinExistence type="inferred from homology"/>
<evidence type="ECO:0000256" key="6">
    <source>
        <dbReference type="ARBA" id="ARBA00022898"/>
    </source>
</evidence>
<dbReference type="KEGG" id="pri:PRIO_5170"/>
<dbReference type="Gene3D" id="3.40.640.10">
    <property type="entry name" value="Type I PLP-dependent aspartate aminotransferase-like (Major domain)"/>
    <property type="match status" value="1"/>
</dbReference>
<dbReference type="Gene3D" id="3.90.1150.10">
    <property type="entry name" value="Aspartate Aminotransferase, domain 1"/>
    <property type="match status" value="1"/>
</dbReference>
<dbReference type="PATRIC" id="fig|1073571.4.peg.5547"/>
<organism evidence="8 9">
    <name type="scientific">Paenibacillus riograndensis SBR5</name>
    <dbReference type="NCBI Taxonomy" id="1073571"/>
    <lineage>
        <taxon>Bacteria</taxon>
        <taxon>Bacillati</taxon>
        <taxon>Bacillota</taxon>
        <taxon>Bacilli</taxon>
        <taxon>Bacillales</taxon>
        <taxon>Paenibacillaceae</taxon>
        <taxon>Paenibacillus</taxon>
        <taxon>Paenibacillus sonchi group</taxon>
    </lineage>
</organism>
<dbReference type="AlphaFoldDB" id="A0A0E4HCM1"/>
<dbReference type="InterPro" id="IPR015422">
    <property type="entry name" value="PyrdxlP-dep_Trfase_small"/>
</dbReference>
<evidence type="ECO:0000259" key="7">
    <source>
        <dbReference type="Pfam" id="PF00155"/>
    </source>
</evidence>
<dbReference type="Pfam" id="PF00155">
    <property type="entry name" value="Aminotran_1_2"/>
    <property type="match status" value="1"/>
</dbReference>
<dbReference type="GO" id="GO:0008483">
    <property type="term" value="F:transaminase activity"/>
    <property type="evidence" value="ECO:0007669"/>
    <property type="project" value="UniProtKB-KW"/>
</dbReference>
<dbReference type="HOGENOM" id="CLU_017584_0_6_9"/>
<dbReference type="InterPro" id="IPR015424">
    <property type="entry name" value="PyrdxlP-dep_Trfase"/>
</dbReference>
<dbReference type="Proteomes" id="UP000033163">
    <property type="component" value="Chromosome I"/>
</dbReference>
<sequence>MKINFSTAADHLGSSAVREILKVTQGKDIISLAGGLPGEDLFPMQAVRDAYNKALSADTSALQYGLTEGYLPLREQLAARLTGQGISVSASDMILTTGSQQALDLLCKILLDPGDAVLVEAPTYLAALQVLGSYRADIHTVQSDEHGMLPEHLEEQLRIRRPKLLYAVPTFNNPSGATWSRERREQIVELCRRYDVLILEDNPYGEITFDESPGAYPPTLAAIDRSGEGESCVVYTGTFSKIVAPGVRTGWIIGPPELIRVIAKAKQAADLHSSTIDQRALAELLQTFDLEGHIRLISREYHSRMKLLSGELAARSWEGTHFLEPRGGMFLWLTLAEPVSAARLLPYAVEQGVAFVPGEVFYSEQPRKNTMRLNFTHTPPALMQTAVQRLDKALKIYSQSEELTQQISQAK</sequence>
<dbReference type="FunFam" id="3.40.640.10:FF:000053">
    <property type="entry name" value="Aminotransferase, class I"/>
    <property type="match status" value="1"/>
</dbReference>
<evidence type="ECO:0000256" key="3">
    <source>
        <dbReference type="ARBA" id="ARBA00011738"/>
    </source>
</evidence>
<dbReference type="InterPro" id="IPR004839">
    <property type="entry name" value="Aminotransferase_I/II_large"/>
</dbReference>
<dbReference type="GO" id="GO:0030170">
    <property type="term" value="F:pyridoxal phosphate binding"/>
    <property type="evidence" value="ECO:0007669"/>
    <property type="project" value="InterPro"/>
</dbReference>
<comment type="similarity">
    <text evidence="2">Belongs to the class-I pyridoxal-phosphate-dependent aminotransferase family.</text>
</comment>
<name>A0A0E4HCM1_9BACL</name>
<evidence type="ECO:0000256" key="1">
    <source>
        <dbReference type="ARBA" id="ARBA00001933"/>
    </source>
</evidence>
<accession>A0A0E4HCM1</accession>
<dbReference type="EMBL" id="LN831776">
    <property type="protein sequence ID" value="CQR57569.1"/>
    <property type="molecule type" value="Genomic_DNA"/>
</dbReference>
<keyword evidence="5 8" id="KW-0808">Transferase</keyword>
<dbReference type="RefSeq" id="WP_020426390.1">
    <property type="nucleotide sequence ID" value="NZ_AGBD01000129.1"/>
</dbReference>
<evidence type="ECO:0000256" key="2">
    <source>
        <dbReference type="ARBA" id="ARBA00007441"/>
    </source>
</evidence>
<protein>
    <submittedName>
        <fullName evidence="8">Class I and II aminotransferase</fullName>
    </submittedName>
</protein>
<dbReference type="GO" id="GO:1901605">
    <property type="term" value="P:alpha-amino acid metabolic process"/>
    <property type="evidence" value="ECO:0007669"/>
    <property type="project" value="TreeGrafter"/>
</dbReference>
<reference evidence="9" key="1">
    <citation type="submission" date="2015-03" db="EMBL/GenBank/DDBJ databases">
        <authorList>
            <person name="Wibberg D."/>
        </authorList>
    </citation>
    <scope>NUCLEOTIDE SEQUENCE [LARGE SCALE GENOMIC DNA]</scope>
</reference>
<dbReference type="PANTHER" id="PTHR42790:SF19">
    <property type="entry name" value="KYNURENINE_ALPHA-AMINOADIPATE AMINOTRANSFERASE, MITOCHONDRIAL"/>
    <property type="match status" value="1"/>
</dbReference>